<evidence type="ECO:0000313" key="2">
    <source>
        <dbReference type="EMBL" id="KFA67786.1"/>
    </source>
</evidence>
<dbReference type="AlphaFoldDB" id="A0A084QV01"/>
<dbReference type="HOGENOM" id="CLU_024063_0_1_1"/>
<dbReference type="OrthoDB" id="1028014at2759"/>
<protein>
    <submittedName>
        <fullName evidence="2">Uncharacterized protein</fullName>
    </submittedName>
</protein>
<accession>A0A084QV01</accession>
<dbReference type="PANTHER" id="PTHR34776">
    <property type="entry name" value="F17F16.3 PROTEIN"/>
    <property type="match status" value="1"/>
</dbReference>
<sequence length="365" mass="40429">MAESNSKSDDKQDHGEQASAGDKHQTEHESPEPKRTKTKQTTLDEHISKETPKTEEGDKTNEDVKEEEQTAEANGSGEGAEQPGEEPEVPSNILEKGIIYFFIRGRINIQDPSSVGDIARTYMLLRPIAHDAKLGLAPLSDAGNTRLIALPKKTLPTSGRDRFMTFVEKSGASYDVIKKEFLDADDYETKTAGTRHTPAATPVGEGVYAITTTGRESHLVYMTTLPETLGEVQQELGLKEKGSFILSTKNPEYPGPANAQLPQGPEFSKDIMDEFRSLRWMPTKPSHLDFPNAQILLIGESSGIDKAVEPQDDQKKDEEDPVEALEHLEEEDLKRMKHLPGDMSASIFADLHARAKDYPKLQTTF</sequence>
<evidence type="ECO:0000313" key="3">
    <source>
        <dbReference type="Proteomes" id="UP000028524"/>
    </source>
</evidence>
<name>A0A084QV01_STAC4</name>
<reference evidence="2 3" key="1">
    <citation type="journal article" date="2014" name="BMC Genomics">
        <title>Comparative genome sequencing reveals chemotype-specific gene clusters in the toxigenic black mold Stachybotrys.</title>
        <authorList>
            <person name="Semeiks J."/>
            <person name="Borek D."/>
            <person name="Otwinowski Z."/>
            <person name="Grishin N.V."/>
        </authorList>
    </citation>
    <scope>NUCLEOTIDE SEQUENCE [LARGE SCALE GENOMIC DNA]</scope>
    <source>
        <strain evidence="2 3">IBT 40285</strain>
    </source>
</reference>
<organism evidence="2 3">
    <name type="scientific">Stachybotrys chlorohalonatus (strain IBT 40285)</name>
    <dbReference type="NCBI Taxonomy" id="1283841"/>
    <lineage>
        <taxon>Eukaryota</taxon>
        <taxon>Fungi</taxon>
        <taxon>Dikarya</taxon>
        <taxon>Ascomycota</taxon>
        <taxon>Pezizomycotina</taxon>
        <taxon>Sordariomycetes</taxon>
        <taxon>Hypocreomycetidae</taxon>
        <taxon>Hypocreales</taxon>
        <taxon>Stachybotryaceae</taxon>
        <taxon>Stachybotrys</taxon>
    </lineage>
</organism>
<feature type="compositionally biased region" description="Basic and acidic residues" evidence="1">
    <location>
        <begin position="42"/>
        <end position="63"/>
    </location>
</feature>
<keyword evidence="3" id="KW-1185">Reference proteome</keyword>
<feature type="region of interest" description="Disordered" evidence="1">
    <location>
        <begin position="1"/>
        <end position="91"/>
    </location>
</feature>
<evidence type="ECO:0000256" key="1">
    <source>
        <dbReference type="SAM" id="MobiDB-lite"/>
    </source>
</evidence>
<dbReference type="STRING" id="1283841.A0A084QV01"/>
<dbReference type="InParanoid" id="A0A084QV01"/>
<dbReference type="EMBL" id="KL660107">
    <property type="protein sequence ID" value="KFA67786.1"/>
    <property type="molecule type" value="Genomic_DNA"/>
</dbReference>
<dbReference type="PANTHER" id="PTHR34776:SF1">
    <property type="entry name" value="F17F16.3 PROTEIN"/>
    <property type="match status" value="1"/>
</dbReference>
<proteinExistence type="predicted"/>
<feature type="compositionally biased region" description="Basic and acidic residues" evidence="1">
    <location>
        <begin position="1"/>
        <end position="35"/>
    </location>
</feature>
<dbReference type="Proteomes" id="UP000028524">
    <property type="component" value="Unassembled WGS sequence"/>
</dbReference>
<gene>
    <name evidence="2" type="ORF">S40285_04509</name>
</gene>
<dbReference type="OMA" id="GSWIVQS"/>